<feature type="transmembrane region" description="Helical" evidence="1">
    <location>
        <begin position="313"/>
        <end position="334"/>
    </location>
</feature>
<feature type="transmembrane region" description="Helical" evidence="1">
    <location>
        <begin position="340"/>
        <end position="364"/>
    </location>
</feature>
<sequence length="375" mass="41350">MDLFGLLFMIVVVALAAAYPAIAGIAAIWFALATSSWLHRLAMLYATCLILGLGMAVVGQADERTTAFVFGCLLLIAGWSRDPGTWQTTFMSIGVFLMLVATWFVLGREADMGWIIRGTWIVGLISTVALGFRILGYRLLPLSPLDAESTMLVGTDKTWNEIVVELDRTIGPSDTPEQVHEAVTKLGLGGWTSQIEGEYLRLSGRIPIGRTFDGRPERVARLMFQERDGGWKARPARIDEIIADAWVGSRFSISQMMVWSAAIASFMAFSKWFQADFPSPVDWNYGPGVAVTLCLTSLTTALGVLCLPPRRAVILRCVIVGLAAIIAAPFLLQLQGYRFMFLQVVTFYGAIVALWQCFGFSLIGERGYRIVRIRT</sequence>
<feature type="transmembrane region" description="Helical" evidence="1">
    <location>
        <begin position="42"/>
        <end position="59"/>
    </location>
</feature>
<protein>
    <submittedName>
        <fullName evidence="2">Uncharacterized protein</fullName>
    </submittedName>
</protein>
<reference evidence="2 3" key="1">
    <citation type="submission" date="2019-02" db="EMBL/GenBank/DDBJ databases">
        <title>Deep-cultivation of Planctomycetes and their phenomic and genomic characterization uncovers novel biology.</title>
        <authorList>
            <person name="Wiegand S."/>
            <person name="Jogler M."/>
            <person name="Boedeker C."/>
            <person name="Pinto D."/>
            <person name="Vollmers J."/>
            <person name="Rivas-Marin E."/>
            <person name="Kohn T."/>
            <person name="Peeters S.H."/>
            <person name="Heuer A."/>
            <person name="Rast P."/>
            <person name="Oberbeckmann S."/>
            <person name="Bunk B."/>
            <person name="Jeske O."/>
            <person name="Meyerdierks A."/>
            <person name="Storesund J.E."/>
            <person name="Kallscheuer N."/>
            <person name="Luecker S."/>
            <person name="Lage O.M."/>
            <person name="Pohl T."/>
            <person name="Merkel B.J."/>
            <person name="Hornburger P."/>
            <person name="Mueller R.-W."/>
            <person name="Bruemmer F."/>
            <person name="Labrenz M."/>
            <person name="Spormann A.M."/>
            <person name="Op Den Camp H."/>
            <person name="Overmann J."/>
            <person name="Amann R."/>
            <person name="Jetten M.S.M."/>
            <person name="Mascher T."/>
            <person name="Medema M.H."/>
            <person name="Devos D.P."/>
            <person name="Kaster A.-K."/>
            <person name="Ovreas L."/>
            <person name="Rohde M."/>
            <person name="Galperin M.Y."/>
            <person name="Jogler C."/>
        </authorList>
    </citation>
    <scope>NUCLEOTIDE SEQUENCE [LARGE SCALE GENOMIC DNA]</scope>
    <source>
        <strain evidence="2 3">Pla100</strain>
    </source>
</reference>
<feature type="transmembrane region" description="Helical" evidence="1">
    <location>
        <begin position="112"/>
        <end position="135"/>
    </location>
</feature>
<keyword evidence="1" id="KW-1133">Transmembrane helix</keyword>
<accession>A0A5C6A5W7</accession>
<evidence type="ECO:0000313" key="3">
    <source>
        <dbReference type="Proteomes" id="UP000316213"/>
    </source>
</evidence>
<dbReference type="EMBL" id="SJPM01000007">
    <property type="protein sequence ID" value="TWT94899.1"/>
    <property type="molecule type" value="Genomic_DNA"/>
</dbReference>
<name>A0A5C6A5W7_9BACT</name>
<keyword evidence="3" id="KW-1185">Reference proteome</keyword>
<comment type="caution">
    <text evidence="2">The sequence shown here is derived from an EMBL/GenBank/DDBJ whole genome shotgun (WGS) entry which is preliminary data.</text>
</comment>
<keyword evidence="1" id="KW-0472">Membrane</keyword>
<feature type="transmembrane region" description="Helical" evidence="1">
    <location>
        <begin position="285"/>
        <end position="306"/>
    </location>
</feature>
<dbReference type="Proteomes" id="UP000316213">
    <property type="component" value="Unassembled WGS sequence"/>
</dbReference>
<proteinExistence type="predicted"/>
<organism evidence="2 3">
    <name type="scientific">Neorhodopirellula pilleata</name>
    <dbReference type="NCBI Taxonomy" id="2714738"/>
    <lineage>
        <taxon>Bacteria</taxon>
        <taxon>Pseudomonadati</taxon>
        <taxon>Planctomycetota</taxon>
        <taxon>Planctomycetia</taxon>
        <taxon>Pirellulales</taxon>
        <taxon>Pirellulaceae</taxon>
        <taxon>Neorhodopirellula</taxon>
    </lineage>
</organism>
<feature type="transmembrane region" description="Helical" evidence="1">
    <location>
        <begin position="6"/>
        <end position="30"/>
    </location>
</feature>
<gene>
    <name evidence="2" type="ORF">Pla100_34700</name>
</gene>
<keyword evidence="1" id="KW-0812">Transmembrane</keyword>
<feature type="transmembrane region" description="Helical" evidence="1">
    <location>
        <begin position="88"/>
        <end position="106"/>
    </location>
</feature>
<evidence type="ECO:0000256" key="1">
    <source>
        <dbReference type="SAM" id="Phobius"/>
    </source>
</evidence>
<dbReference type="AlphaFoldDB" id="A0A5C6A5W7"/>
<evidence type="ECO:0000313" key="2">
    <source>
        <dbReference type="EMBL" id="TWT94899.1"/>
    </source>
</evidence>